<dbReference type="RefSeq" id="WP_263371118.1">
    <property type="nucleotide sequence ID" value="NZ_JAGSYD010000002.1"/>
</dbReference>
<evidence type="ECO:0000256" key="1">
    <source>
        <dbReference type="SAM" id="SignalP"/>
    </source>
</evidence>
<proteinExistence type="predicted"/>
<dbReference type="InterPro" id="IPR011250">
    <property type="entry name" value="OMP/PagP_B-barrel"/>
</dbReference>
<comment type="caution">
    <text evidence="2">The sequence shown here is derived from an EMBL/GenBank/DDBJ whole genome shotgun (WGS) entry which is preliminary data.</text>
</comment>
<feature type="chain" id="PRO_5047068739" description="Outer membrane protein beta-barrel domain-containing protein" evidence="1">
    <location>
        <begin position="22"/>
        <end position="217"/>
    </location>
</feature>
<dbReference type="EMBL" id="JBHSWI010000001">
    <property type="protein sequence ID" value="MFC6646948.1"/>
    <property type="molecule type" value="Genomic_DNA"/>
</dbReference>
<evidence type="ECO:0000313" key="2">
    <source>
        <dbReference type="EMBL" id="MFC6646948.1"/>
    </source>
</evidence>
<protein>
    <recommendedName>
        <fullName evidence="4">Outer membrane protein beta-barrel domain-containing protein</fullName>
    </recommendedName>
</protein>
<gene>
    <name evidence="2" type="ORF">ACFQBQ_15455</name>
</gene>
<evidence type="ECO:0008006" key="4">
    <source>
        <dbReference type="Google" id="ProtNLM"/>
    </source>
</evidence>
<evidence type="ECO:0000313" key="3">
    <source>
        <dbReference type="Proteomes" id="UP001596391"/>
    </source>
</evidence>
<dbReference type="Proteomes" id="UP001596391">
    <property type="component" value="Unassembled WGS sequence"/>
</dbReference>
<reference evidence="3" key="1">
    <citation type="journal article" date="2019" name="Int. J. Syst. Evol. Microbiol.">
        <title>The Global Catalogue of Microorganisms (GCM) 10K type strain sequencing project: providing services to taxonomists for standard genome sequencing and annotation.</title>
        <authorList>
            <consortium name="The Broad Institute Genomics Platform"/>
            <consortium name="The Broad Institute Genome Sequencing Center for Infectious Disease"/>
            <person name="Wu L."/>
            <person name="Ma J."/>
        </authorList>
    </citation>
    <scope>NUCLEOTIDE SEQUENCE [LARGE SCALE GENOMIC DNA]</scope>
    <source>
        <strain evidence="3">CGMCC 1.16026</strain>
    </source>
</reference>
<name>A0ABW1ZDK8_9BACT</name>
<keyword evidence="3" id="KW-1185">Reference proteome</keyword>
<organism evidence="2 3">
    <name type="scientific">Granulicella cerasi</name>
    <dbReference type="NCBI Taxonomy" id="741063"/>
    <lineage>
        <taxon>Bacteria</taxon>
        <taxon>Pseudomonadati</taxon>
        <taxon>Acidobacteriota</taxon>
        <taxon>Terriglobia</taxon>
        <taxon>Terriglobales</taxon>
        <taxon>Acidobacteriaceae</taxon>
        <taxon>Granulicella</taxon>
    </lineage>
</organism>
<feature type="signal peptide" evidence="1">
    <location>
        <begin position="1"/>
        <end position="21"/>
    </location>
</feature>
<dbReference type="SUPFAM" id="SSF56925">
    <property type="entry name" value="OMPA-like"/>
    <property type="match status" value="1"/>
</dbReference>
<sequence>MKFGRIVGLGLALLGSAVAHAQFSVYGIYEATRHTGVNCLDTRGCANGAGYNQNGSVNATGGWGGVSYDWKQYGPAMIGFDVRAGESHGNKSGTANAGGHGSANAQNVLGGVKATFRTPIRVVKPYGQISLGWSRSNITEPLKTYPTILNPTPPLRYDNFFVVQGFAGVDIRLAPVLDLRLVELSYGNMQRMGGQGSSSVGLLSAGVGVVFHFPSPH</sequence>
<keyword evidence="1" id="KW-0732">Signal</keyword>
<accession>A0ABW1ZDK8</accession>